<reference evidence="3 4" key="1">
    <citation type="journal article" date="2015" name="Appl. Environ. Microbiol.">
        <title>A virulent phage infecting Lactococcus garvieae, with homology to Lactococcus lactis phages.</title>
        <authorList>
            <person name="Eraclio G."/>
            <person name="Tremblay D.M."/>
            <person name="Lacelle-Cote A."/>
            <person name="Labrie S.J."/>
            <person name="Fortina M.G."/>
            <person name="Moineau S."/>
        </authorList>
    </citation>
    <scope>NUCLEOTIDE SEQUENCE [LARGE SCALE GENOMIC DNA]</scope>
</reference>
<keyword evidence="4" id="KW-1185">Reference proteome</keyword>
<dbReference type="InterPro" id="IPR046461">
    <property type="entry name" value="TerL_ATPase"/>
</dbReference>
<dbReference type="InterPro" id="IPR005021">
    <property type="entry name" value="Terminase_largesu-like"/>
</dbReference>
<dbReference type="PANTHER" id="PTHR41287">
    <property type="match status" value="1"/>
</dbReference>
<feature type="domain" description="Terminase large subunit-like ATPase" evidence="1">
    <location>
        <begin position="74"/>
        <end position="237"/>
    </location>
</feature>
<accession>A0A0N6WMQ5</accession>
<dbReference type="InterPro" id="IPR027417">
    <property type="entry name" value="P-loop_NTPase"/>
</dbReference>
<dbReference type="Pfam" id="PF20441">
    <property type="entry name" value="TerL_nuclease"/>
    <property type="match status" value="1"/>
</dbReference>
<dbReference type="EMBL" id="KT339177">
    <property type="protein sequence ID" value="ALA06994.1"/>
    <property type="molecule type" value="Genomic_DNA"/>
</dbReference>
<feature type="domain" description="Terminase large subunit-like endonuclease" evidence="2">
    <location>
        <begin position="245"/>
        <end position="511"/>
    </location>
</feature>
<name>A0A0N6WMQ5_9CAUD</name>
<dbReference type="PANTHER" id="PTHR41287:SF1">
    <property type="entry name" value="PROTEIN YMFN"/>
    <property type="match status" value="1"/>
</dbReference>
<dbReference type="InterPro" id="IPR046462">
    <property type="entry name" value="TerL_nuclease"/>
</dbReference>
<dbReference type="GO" id="GO:0004519">
    <property type="term" value="F:endonuclease activity"/>
    <property type="evidence" value="ECO:0007669"/>
    <property type="project" value="InterPro"/>
</dbReference>
<organism evidence="3 4">
    <name type="scientific">Lactococcus phage GE1</name>
    <dbReference type="NCBI Taxonomy" id="1698369"/>
    <lineage>
        <taxon>Viruses</taxon>
        <taxon>Duplodnaviria</taxon>
        <taxon>Heunggongvirae</taxon>
        <taxon>Uroviricota</taxon>
        <taxon>Caudoviricetes</taxon>
        <taxon>Chertseyvirus</taxon>
        <taxon>Chertseyvirus GE1</taxon>
    </lineage>
</organism>
<proteinExistence type="predicted"/>
<evidence type="ECO:0000313" key="3">
    <source>
        <dbReference type="EMBL" id="ALA06994.1"/>
    </source>
</evidence>
<evidence type="ECO:0000313" key="4">
    <source>
        <dbReference type="Proteomes" id="UP000204630"/>
    </source>
</evidence>
<dbReference type="OrthoDB" id="1380at10239"/>
<evidence type="ECO:0000259" key="1">
    <source>
        <dbReference type="Pfam" id="PF03354"/>
    </source>
</evidence>
<dbReference type="Pfam" id="PF03354">
    <property type="entry name" value="TerL_ATPase"/>
    <property type="match status" value="1"/>
</dbReference>
<evidence type="ECO:0000259" key="2">
    <source>
        <dbReference type="Pfam" id="PF20441"/>
    </source>
</evidence>
<dbReference type="GeneID" id="26797806"/>
<dbReference type="KEGG" id="vg:26797806"/>
<sequence>MKYNNPNIAIYDKMMLSEANKKTLAKLKRFDKSPQGQTFNAEKWEKILRYINTQIPLPNGDYAETLDYMKLPLSMIFCYDFPIREIFLGVGRSNYKSGFGTICAEIFLLLGGRPSQAMKFMAVSKDVALSEMFGHLQLSLSSGVASKQKININKDNVEIPINSKLPTRGSKVVIRGADENRLDGGREQLVVVDELGAMKKSPLGTLRQGLAKNEGLLLVTTTNNLIRNGAYDSEMKLFRSYLEGDDYSRWSFIFELDTASEALNPKYWYKSNPAMGIAVKQEDIQQDLNDARVDPSKMAVYLSKRHNLDANGTNKYFAPDEVKQAQIPSFDFKGLYGVLGTDFAVSGDTWGSVFLAMVGQHFYALPIAIRPEGIDDPYKHIGGTHYHDAKRNDSTEGVTKLAEVIRENELNIVKVGYDNRFASKFFSIFEEVGMYYDKEQVAQNSFKISGTVESVKRHLQGGTLHYTGGIMRVHLLNATVAVRPMSTDVRLVKSEKDGKIDLADALTDALYVYEENYTDYQLYGQENLNILRSRGVQIDDEGKLI</sequence>
<dbReference type="RefSeq" id="YP_009226668.1">
    <property type="nucleotide sequence ID" value="NC_029118.1"/>
</dbReference>
<dbReference type="Gene3D" id="3.40.50.300">
    <property type="entry name" value="P-loop containing nucleotide triphosphate hydrolases"/>
    <property type="match status" value="1"/>
</dbReference>
<protein>
    <submittedName>
        <fullName evidence="3">Terminase</fullName>
    </submittedName>
</protein>
<dbReference type="Proteomes" id="UP000204630">
    <property type="component" value="Segment"/>
</dbReference>